<evidence type="ECO:0000313" key="4">
    <source>
        <dbReference type="EMBL" id="QSO46968.1"/>
    </source>
</evidence>
<dbReference type="SUPFAM" id="SSF54001">
    <property type="entry name" value="Cysteine proteinases"/>
    <property type="match status" value="1"/>
</dbReference>
<feature type="transmembrane region" description="Helical" evidence="2">
    <location>
        <begin position="170"/>
        <end position="188"/>
    </location>
</feature>
<dbReference type="InterPro" id="IPR052901">
    <property type="entry name" value="Bact_TGase-like"/>
</dbReference>
<feature type="compositionally biased region" description="Pro residues" evidence="1">
    <location>
        <begin position="574"/>
        <end position="589"/>
    </location>
</feature>
<organism evidence="4 5">
    <name type="scientific">Alicyclobacillus mengziensis</name>
    <dbReference type="NCBI Taxonomy" id="2931921"/>
    <lineage>
        <taxon>Bacteria</taxon>
        <taxon>Bacillati</taxon>
        <taxon>Bacillota</taxon>
        <taxon>Bacilli</taxon>
        <taxon>Bacillales</taxon>
        <taxon>Alicyclobacillaceae</taxon>
        <taxon>Alicyclobacillus</taxon>
    </lineage>
</organism>
<dbReference type="RefSeq" id="WP_206656329.1">
    <property type="nucleotide sequence ID" value="NZ_CP071182.1"/>
</dbReference>
<feature type="transmembrane region" description="Helical" evidence="2">
    <location>
        <begin position="12"/>
        <end position="29"/>
    </location>
</feature>
<feature type="transmembrane region" description="Helical" evidence="2">
    <location>
        <begin position="612"/>
        <end position="631"/>
    </location>
</feature>
<feature type="domain" description="Transglutaminase-like" evidence="3">
    <location>
        <begin position="481"/>
        <end position="556"/>
    </location>
</feature>
<feature type="transmembrane region" description="Helical" evidence="2">
    <location>
        <begin position="61"/>
        <end position="80"/>
    </location>
</feature>
<protein>
    <recommendedName>
        <fullName evidence="3">Transglutaminase-like domain-containing protein</fullName>
    </recommendedName>
</protein>
<keyword evidence="5" id="KW-1185">Reference proteome</keyword>
<feature type="region of interest" description="Disordered" evidence="1">
    <location>
        <begin position="573"/>
        <end position="599"/>
    </location>
</feature>
<feature type="transmembrane region" description="Helical" evidence="2">
    <location>
        <begin position="122"/>
        <end position="139"/>
    </location>
</feature>
<feature type="transmembrane region" description="Helical" evidence="2">
    <location>
        <begin position="146"/>
        <end position="164"/>
    </location>
</feature>
<name>A0A9X7Z792_9BACL</name>
<dbReference type="InterPro" id="IPR002931">
    <property type="entry name" value="Transglutaminase-like"/>
</dbReference>
<dbReference type="PANTHER" id="PTHR42736">
    <property type="entry name" value="PROTEIN-GLUTAMINE GAMMA-GLUTAMYLTRANSFERASE"/>
    <property type="match status" value="1"/>
</dbReference>
<feature type="transmembrane region" description="Helical" evidence="2">
    <location>
        <begin position="35"/>
        <end position="54"/>
    </location>
</feature>
<evidence type="ECO:0000256" key="1">
    <source>
        <dbReference type="SAM" id="MobiDB-lite"/>
    </source>
</evidence>
<dbReference type="Gene3D" id="3.10.620.30">
    <property type="match status" value="1"/>
</dbReference>
<keyword evidence="2" id="KW-0472">Membrane</keyword>
<dbReference type="Pfam" id="PF11992">
    <property type="entry name" value="TgpA_N"/>
    <property type="match status" value="1"/>
</dbReference>
<dbReference type="AlphaFoldDB" id="A0A9X7Z792"/>
<dbReference type="KEGG" id="afx:JZ786_21540"/>
<dbReference type="PANTHER" id="PTHR42736:SF1">
    <property type="entry name" value="PROTEIN-GLUTAMINE GAMMA-GLUTAMYLTRANSFERASE"/>
    <property type="match status" value="1"/>
</dbReference>
<evidence type="ECO:0000259" key="3">
    <source>
        <dbReference type="SMART" id="SM00460"/>
    </source>
</evidence>
<feature type="transmembrane region" description="Helical" evidence="2">
    <location>
        <begin position="200"/>
        <end position="221"/>
    </location>
</feature>
<reference evidence="4 5" key="1">
    <citation type="submission" date="2021-02" db="EMBL/GenBank/DDBJ databases">
        <title>Alicyclobacillus curvatus sp. nov. and Alicyclobacillus mengziensis sp. nov., two acidophilic bacteria isolated from acid mine drainage.</title>
        <authorList>
            <person name="Huang Y."/>
        </authorList>
    </citation>
    <scope>NUCLEOTIDE SEQUENCE [LARGE SCALE GENOMIC DNA]</scope>
    <source>
        <strain evidence="4 5">S30H14</strain>
    </source>
</reference>
<feature type="compositionally biased region" description="Low complexity" evidence="1">
    <location>
        <begin position="590"/>
        <end position="599"/>
    </location>
</feature>
<evidence type="ECO:0000256" key="2">
    <source>
        <dbReference type="SAM" id="Phobius"/>
    </source>
</evidence>
<dbReference type="InterPro" id="IPR038765">
    <property type="entry name" value="Papain-like_cys_pep_sf"/>
</dbReference>
<gene>
    <name evidence="4" type="ORF">JZ786_21540</name>
</gene>
<dbReference type="SMART" id="SM00460">
    <property type="entry name" value="TGc"/>
    <property type="match status" value="1"/>
</dbReference>
<dbReference type="Pfam" id="PF01841">
    <property type="entry name" value="Transglut_core"/>
    <property type="match status" value="1"/>
</dbReference>
<dbReference type="Proteomes" id="UP000663505">
    <property type="component" value="Chromosome"/>
</dbReference>
<evidence type="ECO:0000313" key="5">
    <source>
        <dbReference type="Proteomes" id="UP000663505"/>
    </source>
</evidence>
<dbReference type="InterPro" id="IPR021878">
    <property type="entry name" value="TgpA_N"/>
</dbReference>
<dbReference type="EMBL" id="CP071182">
    <property type="protein sequence ID" value="QSO46968.1"/>
    <property type="molecule type" value="Genomic_DNA"/>
</dbReference>
<proteinExistence type="predicted"/>
<accession>A0A9X7Z792</accession>
<sequence>MPQRYADQPNLLFRLLIGVIAAAWLYAFLPPMQKLGLLQGASTILAVLLMLVFGQVFRWRFVRLVLAVVAIIGYAVVWWVHAPNLFASVLVLFRENWHEILLLFHSFQANSRPQTEPLQTELFLSVLVVVYWLVVYAALRPKLWTFYNFLAVLVLGIVDGNTSVHPNTSIVVQLLLFVALLGVVQFRRLSGQLIYRGQPFVRFFLPLTALLLAAAGFGFVIPKPGPVWADPFARIDNSTGGAGSAMRQIGYQMNNAKLGGSFVANHDPVLSVIAAQPTYLRGAVYSIYTGHGWLPGNSNMSPISPGEPVSKSTLQFQPKSGVSYTPLTQQVTVLSNNLHVPVLFAAYAPEKLVSDKTKSPPSSIDVNTETDVLYGAPLTRGQTYTVTSYQLQPPDAILSTLPSLPKNHAAAFPNGIASQYLQLPSTLPQDIKQLTQSLTSGMTSEYDMVVTVENYLKLNYTYATQGIPVPGPKQDYVSQFLFDSKKGYCNNFSSSMAVMLRTIGIPTRWVTGFTEGTMDPQYNGKDERFVITNADAHSWVEVYFPTVGWIPFDPTPQFDMTYAPDLSSGTVAPVTPPKAPVTTPAPPVTTPASGSTSSGSNFSIPWGTIFRVLMWVVVIAAAVGLVMVLLFRHKISDRYHQRKWRSDSPDGLKRGILHLVRLLMRVGDVKKQSPTIRDLYPAARSYDVPEPDFRELVETFEGLAYGGLKPGRRQIRKVRQTWTRWILEVLRRGR</sequence>
<keyword evidence="2" id="KW-0812">Transmembrane</keyword>
<keyword evidence="2" id="KW-1133">Transmembrane helix</keyword>